<keyword evidence="3" id="KW-1185">Reference proteome</keyword>
<sequence>MTFIAGVSTGSYKNRRTAYQPSIPAENRYRLYRCVRTTAMTTPWLMTVALFVIVILCLIALLYISTQWE</sequence>
<gene>
    <name evidence="2" type="ORF">EA473_15205</name>
</gene>
<keyword evidence="1" id="KW-0472">Membrane</keyword>
<keyword evidence="1" id="KW-0812">Transmembrane</keyword>
<protein>
    <submittedName>
        <fullName evidence="2">Uncharacterized protein</fullName>
    </submittedName>
</protein>
<feature type="transmembrane region" description="Helical" evidence="1">
    <location>
        <begin position="44"/>
        <end position="64"/>
    </location>
</feature>
<dbReference type="Proteomes" id="UP000282323">
    <property type="component" value="Unassembled WGS sequence"/>
</dbReference>
<dbReference type="AlphaFoldDB" id="A0A3N6LWU1"/>
<reference evidence="2 3" key="1">
    <citation type="submission" date="2018-10" db="EMBL/GenBank/DDBJ databases">
        <title>Natrarchaeobius chitinivorans gen. nov., sp. nov., and Natrarchaeobius haloalkaliphilus sp. nov., alkaliphilic, chitin-utilizing haloarchaea from hypersaline alkaline lakes.</title>
        <authorList>
            <person name="Sorokin D.Y."/>
            <person name="Elcheninov A.G."/>
            <person name="Kostrikina N.A."/>
            <person name="Bale N.J."/>
            <person name="Sinninghe Damste J.S."/>
            <person name="Khijniak T.V."/>
            <person name="Kublanov I.V."/>
            <person name="Toshchakov S.V."/>
        </authorList>
    </citation>
    <scope>NUCLEOTIDE SEQUENCE [LARGE SCALE GENOMIC DNA]</scope>
    <source>
        <strain evidence="2 3">AArcht4T</strain>
    </source>
</reference>
<proteinExistence type="predicted"/>
<name>A0A3N6LWU1_NATCH</name>
<evidence type="ECO:0000256" key="1">
    <source>
        <dbReference type="SAM" id="Phobius"/>
    </source>
</evidence>
<keyword evidence="1" id="KW-1133">Transmembrane helix</keyword>
<comment type="caution">
    <text evidence="2">The sequence shown here is derived from an EMBL/GenBank/DDBJ whole genome shotgun (WGS) entry which is preliminary data.</text>
</comment>
<dbReference type="EMBL" id="REGA01000014">
    <property type="protein sequence ID" value="RQG93377.1"/>
    <property type="molecule type" value="Genomic_DNA"/>
</dbReference>
<accession>A0A3N6LWU1</accession>
<evidence type="ECO:0000313" key="3">
    <source>
        <dbReference type="Proteomes" id="UP000282323"/>
    </source>
</evidence>
<dbReference type="RefSeq" id="WP_124196453.1">
    <property type="nucleotide sequence ID" value="NZ_REGA01000014.1"/>
</dbReference>
<organism evidence="2 3">
    <name type="scientific">Natrarchaeobius chitinivorans</name>
    <dbReference type="NCBI Taxonomy" id="1679083"/>
    <lineage>
        <taxon>Archaea</taxon>
        <taxon>Methanobacteriati</taxon>
        <taxon>Methanobacteriota</taxon>
        <taxon>Stenosarchaea group</taxon>
        <taxon>Halobacteria</taxon>
        <taxon>Halobacteriales</taxon>
        <taxon>Natrialbaceae</taxon>
        <taxon>Natrarchaeobius</taxon>
    </lineage>
</organism>
<evidence type="ECO:0000313" key="2">
    <source>
        <dbReference type="EMBL" id="RQG93377.1"/>
    </source>
</evidence>